<dbReference type="InterPro" id="IPR032940">
    <property type="entry name" value="CAMSAP"/>
</dbReference>
<sequence length="402" mass="45556">MSQSKNTDVETDEQKVQKSVAELKPTIESSFPEVLAHPVVETFTVTPTEIPPQPEDSGLVKSNLIEVPLRCVVVSSSRRTERPRRTWLRRGLHCWRRGLRREKESQQKKMQLEAELEQKKEEARLKAEEERVRKEEDKARREFIKQEYLRRKQLKLMEDMDTVIKPRPAGGAKQRRGRPKSIHRDSMDSPKTPVRAATVSSLSLASLNLGDSDSVHSDKRSPRPDSADGFLSPSRSSSRNGEKDWENGSTTSSVTSNTEYTGPKLYKEPSAKSNKHIIQNALAHCCLAGKVNEGQKNKILEEMEKSEANNFLVLFRDAGCQFRSLYTYCPETEEINKLTGIGPKSITRKMIDGLFKYNSDKKQFSQIPAKTMSASVDAVTIHNHLWQTKKPATPKKVVPVQS</sequence>
<dbReference type="PANTHER" id="PTHR21595">
    <property type="entry name" value="PATRONIN"/>
    <property type="match status" value="1"/>
</dbReference>
<dbReference type="InterPro" id="IPR038209">
    <property type="entry name" value="CKK_dom_sf"/>
</dbReference>
<feature type="compositionally biased region" description="Basic and acidic residues" evidence="7">
    <location>
        <begin position="213"/>
        <end position="226"/>
    </location>
</feature>
<evidence type="ECO:0000256" key="6">
    <source>
        <dbReference type="PROSITE-ProRule" id="PRU00841"/>
    </source>
</evidence>
<protein>
    <submittedName>
        <fullName evidence="9">Calmodulin-regulated spectrin-associated protein 2</fullName>
    </submittedName>
</protein>
<dbReference type="Pfam" id="PF08683">
    <property type="entry name" value="CAMSAP_CKK"/>
    <property type="match status" value="1"/>
</dbReference>
<evidence type="ECO:0000259" key="8">
    <source>
        <dbReference type="PROSITE" id="PS51508"/>
    </source>
</evidence>
<evidence type="ECO:0000256" key="1">
    <source>
        <dbReference type="ARBA" id="ARBA00004245"/>
    </source>
</evidence>
<dbReference type="EMBL" id="REGW02000007">
    <property type="protein sequence ID" value="KAE8294061.1"/>
    <property type="molecule type" value="Genomic_DNA"/>
</dbReference>
<dbReference type="AlphaFoldDB" id="A0A6G0IS11"/>
<dbReference type="SMART" id="SM01051">
    <property type="entry name" value="CAMSAP_CKK"/>
    <property type="match status" value="1"/>
</dbReference>
<comment type="subcellular location">
    <subcellularLocation>
        <location evidence="1">Cytoplasm</location>
        <location evidence="1">Cytoskeleton</location>
    </subcellularLocation>
</comment>
<organism evidence="9 10">
    <name type="scientific">Larimichthys crocea</name>
    <name type="common">Large yellow croaker</name>
    <name type="synonym">Pseudosciaena crocea</name>
    <dbReference type="NCBI Taxonomy" id="215358"/>
    <lineage>
        <taxon>Eukaryota</taxon>
        <taxon>Metazoa</taxon>
        <taxon>Chordata</taxon>
        <taxon>Craniata</taxon>
        <taxon>Vertebrata</taxon>
        <taxon>Euteleostomi</taxon>
        <taxon>Actinopterygii</taxon>
        <taxon>Neopterygii</taxon>
        <taxon>Teleostei</taxon>
        <taxon>Neoteleostei</taxon>
        <taxon>Acanthomorphata</taxon>
        <taxon>Eupercaria</taxon>
        <taxon>Sciaenidae</taxon>
        <taxon>Larimichthys</taxon>
    </lineage>
</organism>
<feature type="compositionally biased region" description="Low complexity" evidence="7">
    <location>
        <begin position="249"/>
        <end position="258"/>
    </location>
</feature>
<dbReference type="Proteomes" id="UP000424527">
    <property type="component" value="Unassembled WGS sequence"/>
</dbReference>
<evidence type="ECO:0000313" key="9">
    <source>
        <dbReference type="EMBL" id="KAE8294061.1"/>
    </source>
</evidence>
<comment type="domain">
    <text evidence="6">The CKK domain binds microtubules.</text>
</comment>
<comment type="similarity">
    <text evidence="6">Belongs to the CAMSAP1 family.</text>
</comment>
<keyword evidence="5" id="KW-0206">Cytoskeleton</keyword>
<comment type="caution">
    <text evidence="9">The sequence shown here is derived from an EMBL/GenBank/DDBJ whole genome shotgun (WGS) entry which is preliminary data.</text>
</comment>
<evidence type="ECO:0000256" key="2">
    <source>
        <dbReference type="ARBA" id="ARBA00022490"/>
    </source>
</evidence>
<evidence type="ECO:0000256" key="7">
    <source>
        <dbReference type="SAM" id="MobiDB-lite"/>
    </source>
</evidence>
<dbReference type="Gene3D" id="3.10.20.360">
    <property type="entry name" value="CKK domain"/>
    <property type="match status" value="1"/>
</dbReference>
<gene>
    <name evidence="9" type="ORF">D5F01_LYC07005</name>
</gene>
<feature type="region of interest" description="Disordered" evidence="7">
    <location>
        <begin position="159"/>
        <end position="267"/>
    </location>
</feature>
<reference evidence="9 10" key="1">
    <citation type="submission" date="2019-07" db="EMBL/GenBank/DDBJ databases">
        <title>Chromosome genome assembly for large yellow croaker.</title>
        <authorList>
            <person name="Xiao S."/>
        </authorList>
    </citation>
    <scope>NUCLEOTIDE SEQUENCE [LARGE SCALE GENOMIC DNA]</scope>
    <source>
        <strain evidence="9">JMULYC20181020</strain>
        <tissue evidence="9">Muscle</tissue>
    </source>
</reference>
<dbReference type="GO" id="GO:0031122">
    <property type="term" value="P:cytoplasmic microtubule organization"/>
    <property type="evidence" value="ECO:0007669"/>
    <property type="project" value="TreeGrafter"/>
</dbReference>
<dbReference type="GO" id="GO:0007026">
    <property type="term" value="P:negative regulation of microtubule depolymerization"/>
    <property type="evidence" value="ECO:0007669"/>
    <property type="project" value="TreeGrafter"/>
</dbReference>
<feature type="region of interest" description="Disordered" evidence="7">
    <location>
        <begin position="102"/>
        <end position="139"/>
    </location>
</feature>
<dbReference type="GO" id="GO:0005516">
    <property type="term" value="F:calmodulin binding"/>
    <property type="evidence" value="ECO:0007669"/>
    <property type="project" value="InterPro"/>
</dbReference>
<keyword evidence="2" id="KW-0963">Cytoplasm</keyword>
<dbReference type="InterPro" id="IPR011033">
    <property type="entry name" value="PRC_barrel-like_sf"/>
</dbReference>
<accession>A0A6G0IS11</accession>
<feature type="compositionally biased region" description="Low complexity" evidence="7">
    <location>
        <begin position="200"/>
        <end position="212"/>
    </location>
</feature>
<dbReference type="PROSITE" id="PS51508">
    <property type="entry name" value="CKK"/>
    <property type="match status" value="1"/>
</dbReference>
<dbReference type="FunFam" id="3.10.20.360:FF:000001">
    <property type="entry name" value="Calmodulin-regulated spectrin-associated protein 3 isoform 2"/>
    <property type="match status" value="1"/>
</dbReference>
<dbReference type="InterPro" id="IPR014797">
    <property type="entry name" value="CKK_CAMSAP"/>
</dbReference>
<keyword evidence="3 6" id="KW-0493">Microtubule</keyword>
<dbReference type="PANTHER" id="PTHR21595:SF1">
    <property type="entry name" value="CALMODULIN-REGULATED SPECTRIN-ASSOCIATED PROTEIN 2"/>
    <property type="match status" value="1"/>
</dbReference>
<feature type="domain" description="CKK" evidence="8">
    <location>
        <begin position="262"/>
        <end position="396"/>
    </location>
</feature>
<proteinExistence type="inferred from homology"/>
<evidence type="ECO:0000256" key="4">
    <source>
        <dbReference type="ARBA" id="ARBA00023054"/>
    </source>
</evidence>
<name>A0A6G0IS11_LARCR</name>
<dbReference type="SUPFAM" id="SSF50346">
    <property type="entry name" value="PRC-barrel domain"/>
    <property type="match status" value="1"/>
</dbReference>
<keyword evidence="10" id="KW-1185">Reference proteome</keyword>
<evidence type="ECO:0000256" key="3">
    <source>
        <dbReference type="ARBA" id="ARBA00022701"/>
    </source>
</evidence>
<dbReference type="GO" id="GO:0051011">
    <property type="term" value="F:microtubule minus-end binding"/>
    <property type="evidence" value="ECO:0007669"/>
    <property type="project" value="TreeGrafter"/>
</dbReference>
<keyword evidence="4" id="KW-0175">Coiled coil</keyword>
<evidence type="ECO:0000256" key="5">
    <source>
        <dbReference type="ARBA" id="ARBA00023212"/>
    </source>
</evidence>
<evidence type="ECO:0000313" key="10">
    <source>
        <dbReference type="Proteomes" id="UP000424527"/>
    </source>
</evidence>
<dbReference type="GO" id="GO:0036449">
    <property type="term" value="C:microtubule minus-end"/>
    <property type="evidence" value="ECO:0007669"/>
    <property type="project" value="TreeGrafter"/>
</dbReference>